<name>A0A2S6HL35_9GAMM</name>
<evidence type="ECO:0000313" key="2">
    <source>
        <dbReference type="Proteomes" id="UP000240010"/>
    </source>
</evidence>
<dbReference type="Proteomes" id="UP000240010">
    <property type="component" value="Unassembled WGS sequence"/>
</dbReference>
<comment type="caution">
    <text evidence="1">The sequence shown here is derived from an EMBL/GenBank/DDBJ whole genome shotgun (WGS) entry which is preliminary data.</text>
</comment>
<accession>A0A2S6HL35</accession>
<organism evidence="1 2">
    <name type="scientific">Methylobacter tundripaludum</name>
    <dbReference type="NCBI Taxonomy" id="173365"/>
    <lineage>
        <taxon>Bacteria</taxon>
        <taxon>Pseudomonadati</taxon>
        <taxon>Pseudomonadota</taxon>
        <taxon>Gammaproteobacteria</taxon>
        <taxon>Methylococcales</taxon>
        <taxon>Methylococcaceae</taxon>
        <taxon>Methylobacter</taxon>
    </lineage>
</organism>
<evidence type="ECO:0000313" key="1">
    <source>
        <dbReference type="EMBL" id="PPK78208.1"/>
    </source>
</evidence>
<reference evidence="1 2" key="1">
    <citation type="submission" date="2018-02" db="EMBL/GenBank/DDBJ databases">
        <title>Subsurface microbial communities from deep shales in Ohio and West Virginia, USA.</title>
        <authorList>
            <person name="Wrighton K."/>
        </authorList>
    </citation>
    <scope>NUCLEOTIDE SEQUENCE [LARGE SCALE GENOMIC DNA]</scope>
    <source>
        <strain evidence="1 2">OWC-DMM</strain>
    </source>
</reference>
<proteinExistence type="predicted"/>
<dbReference type="AlphaFoldDB" id="A0A2S6HL35"/>
<gene>
    <name evidence="1" type="ORF">B0F87_101590</name>
</gene>
<sequence length="50" mass="5788">MFTLVPKLELSSLYISIEKHVIPAGIAGIQATWTYTARHPWHWIPDSRRV</sequence>
<protein>
    <submittedName>
        <fullName evidence="1">Uncharacterized protein</fullName>
    </submittedName>
</protein>
<dbReference type="EMBL" id="PTIZ01000001">
    <property type="protein sequence ID" value="PPK78208.1"/>
    <property type="molecule type" value="Genomic_DNA"/>
</dbReference>